<keyword evidence="3" id="KW-0808">Transferase</keyword>
<keyword evidence="4" id="KW-1185">Reference proteome</keyword>
<reference evidence="4" key="2">
    <citation type="submission" date="2009-11" db="EMBL/GenBank/DDBJ databases">
        <title>The Genome Sequence of Allomyces macrogynus strain ATCC 38327.</title>
        <authorList>
            <consortium name="The Broad Institute Genome Sequencing Platform"/>
            <person name="Russ C."/>
            <person name="Cuomo C."/>
            <person name="Shea T."/>
            <person name="Young S.K."/>
            <person name="Zeng Q."/>
            <person name="Koehrsen M."/>
            <person name="Haas B."/>
            <person name="Borodovsky M."/>
            <person name="Guigo R."/>
            <person name="Alvarado L."/>
            <person name="Berlin A."/>
            <person name="Borenstein D."/>
            <person name="Chen Z."/>
            <person name="Engels R."/>
            <person name="Freedman E."/>
            <person name="Gellesch M."/>
            <person name="Goldberg J."/>
            <person name="Griggs A."/>
            <person name="Gujja S."/>
            <person name="Heiman D."/>
            <person name="Hepburn T."/>
            <person name="Howarth C."/>
            <person name="Jen D."/>
            <person name="Larson L."/>
            <person name="Lewis B."/>
            <person name="Mehta T."/>
            <person name="Park D."/>
            <person name="Pearson M."/>
            <person name="Roberts A."/>
            <person name="Saif S."/>
            <person name="Shenoy N."/>
            <person name="Sisk P."/>
            <person name="Stolte C."/>
            <person name="Sykes S."/>
            <person name="Walk T."/>
            <person name="White J."/>
            <person name="Yandava C."/>
            <person name="Burger G."/>
            <person name="Gray M.W."/>
            <person name="Holland P.W.H."/>
            <person name="King N."/>
            <person name="Lang F.B.F."/>
            <person name="Roger A.J."/>
            <person name="Ruiz-Trillo I."/>
            <person name="Lander E."/>
            <person name="Nusbaum C."/>
        </authorList>
    </citation>
    <scope>NUCLEOTIDE SEQUENCE [LARGE SCALE GENOMIC DNA]</scope>
    <source>
        <strain evidence="4">ATCC 38327</strain>
    </source>
</reference>
<evidence type="ECO:0000313" key="4">
    <source>
        <dbReference type="Proteomes" id="UP000054350"/>
    </source>
</evidence>
<dbReference type="GO" id="GO:0004674">
    <property type="term" value="F:protein serine/threonine kinase activity"/>
    <property type="evidence" value="ECO:0007669"/>
    <property type="project" value="UniProtKB-KW"/>
</dbReference>
<feature type="compositionally biased region" description="Low complexity" evidence="1">
    <location>
        <begin position="40"/>
        <end position="80"/>
    </location>
</feature>
<dbReference type="VEuPathDB" id="FungiDB:AMAG_00885"/>
<dbReference type="InterPro" id="IPR008266">
    <property type="entry name" value="Tyr_kinase_AS"/>
</dbReference>
<feature type="region of interest" description="Disordered" evidence="1">
    <location>
        <begin position="410"/>
        <end position="475"/>
    </location>
</feature>
<dbReference type="InterPro" id="IPR011009">
    <property type="entry name" value="Kinase-like_dom_sf"/>
</dbReference>
<dbReference type="AlphaFoldDB" id="A0A0L0RX24"/>
<feature type="region of interest" description="Disordered" evidence="1">
    <location>
        <begin position="22"/>
        <end position="106"/>
    </location>
</feature>
<feature type="region of interest" description="Disordered" evidence="1">
    <location>
        <begin position="332"/>
        <end position="365"/>
    </location>
</feature>
<dbReference type="SMART" id="SM00220">
    <property type="entry name" value="S_TKc"/>
    <property type="match status" value="1"/>
</dbReference>
<dbReference type="EMBL" id="GG745328">
    <property type="protein sequence ID" value="KNE54942.1"/>
    <property type="molecule type" value="Genomic_DNA"/>
</dbReference>
<dbReference type="PANTHER" id="PTHR48011">
    <property type="entry name" value="CCR4-NOT TRANSCRIPTIONAL COMPLEX SUBUNIT CAF120-RELATED"/>
    <property type="match status" value="1"/>
</dbReference>
<gene>
    <name evidence="3" type="ORF">AMAG_00885</name>
</gene>
<accession>A0A0L0RX24</accession>
<dbReference type="InterPro" id="IPR052751">
    <property type="entry name" value="Plant_MAPKKK"/>
</dbReference>
<feature type="region of interest" description="Disordered" evidence="1">
    <location>
        <begin position="662"/>
        <end position="687"/>
    </location>
</feature>
<dbReference type="GO" id="GO:0007165">
    <property type="term" value="P:signal transduction"/>
    <property type="evidence" value="ECO:0007669"/>
    <property type="project" value="TreeGrafter"/>
</dbReference>
<evidence type="ECO:0000259" key="2">
    <source>
        <dbReference type="PROSITE" id="PS50011"/>
    </source>
</evidence>
<evidence type="ECO:0000313" key="3">
    <source>
        <dbReference type="EMBL" id="KNE54942.1"/>
    </source>
</evidence>
<dbReference type="Gene3D" id="1.10.510.10">
    <property type="entry name" value="Transferase(Phosphotransferase) domain 1"/>
    <property type="match status" value="1"/>
</dbReference>
<feature type="domain" description="Protein kinase" evidence="2">
    <location>
        <begin position="120"/>
        <end position="609"/>
    </location>
</feature>
<feature type="compositionally biased region" description="Low complexity" evidence="1">
    <location>
        <begin position="668"/>
        <end position="687"/>
    </location>
</feature>
<dbReference type="InterPro" id="IPR000719">
    <property type="entry name" value="Prot_kinase_dom"/>
</dbReference>
<sequence>MVPPPPPPPPSHLDYLVRTPSPLMVMNPLGGPSPYRTPTMSSGMMPLPSPSSRRPSALMIPRAPSRGSSSSARSPTRRSSICTSPTRSTSPAPLAAKDSGAAPSPTASNGYLGRSASVLLRACEVVVTGDSGCEYRVDMKTRCETASSILFRATPLDASVPTGKVLLKTPRAAAANLLDTLPEAAPLRRLLSCDSKSALAPAWQQCGSSVASSAYGDEEDDIAAATASSLAEHIVHAGLREYHREHESLDLLDTVVLSCDTLASGATLVLPLARPLQPDTRVPRLPLRSLSAFALDVAQGLMAVHSAGYVHGDVSVANMVVRDPMASTTSSAASLTSVEMSSSPPASHDSLSARPASHDSEAARLRSSRPRYCLIDFGLCRSVTDAVESPSAGGTPGYVAPEVMNQLRQQRRARTHSGGHSDDHASPSSGMPSPDLRPWDSIGFRPHHRYPMRLGSSPPAAVAGDSLASSPASDHSYMSSVSAASGASMTTRHAARAAHRARRHACARDVYSYGVSLGLLLSPYLPLTDADHLGAPRTTPEYVRTHIVPRLRVMRQILGEAIYVFAVQDHRAAAAADMLAQAVDLVLKCLAHSVRGRVSARRATMHRFCAGANVEQSAAVWDIDPDIWPSSPLYTHVRSRMEARRDEWTAVSSWDLEAADAADEASEADAAAGSDDEAAAAAVGEDC</sequence>
<keyword evidence="3" id="KW-0723">Serine/threonine-protein kinase</keyword>
<protein>
    <submittedName>
        <fullName evidence="3">Serine/threonine protein kinase</fullName>
    </submittedName>
</protein>
<feature type="compositionally biased region" description="Low complexity" evidence="1">
    <location>
        <begin position="332"/>
        <end position="353"/>
    </location>
</feature>
<dbReference type="PROSITE" id="PS50011">
    <property type="entry name" value="PROTEIN_KINASE_DOM"/>
    <property type="match status" value="1"/>
</dbReference>
<dbReference type="PANTHER" id="PTHR48011:SF39">
    <property type="entry name" value="PROTEIN KINASE DOMAIN-CONTAINING PROTEIN"/>
    <property type="match status" value="1"/>
</dbReference>
<feature type="compositionally biased region" description="Polar residues" evidence="1">
    <location>
        <begin position="81"/>
        <end position="91"/>
    </location>
</feature>
<dbReference type="GO" id="GO:0005524">
    <property type="term" value="F:ATP binding"/>
    <property type="evidence" value="ECO:0007669"/>
    <property type="project" value="InterPro"/>
</dbReference>
<proteinExistence type="predicted"/>
<keyword evidence="3" id="KW-0418">Kinase</keyword>
<dbReference type="PROSITE" id="PS00109">
    <property type="entry name" value="PROTEIN_KINASE_TYR"/>
    <property type="match status" value="1"/>
</dbReference>
<organism evidence="3 4">
    <name type="scientific">Allomyces macrogynus (strain ATCC 38327)</name>
    <name type="common">Allomyces javanicus var. macrogynus</name>
    <dbReference type="NCBI Taxonomy" id="578462"/>
    <lineage>
        <taxon>Eukaryota</taxon>
        <taxon>Fungi</taxon>
        <taxon>Fungi incertae sedis</taxon>
        <taxon>Blastocladiomycota</taxon>
        <taxon>Blastocladiomycetes</taxon>
        <taxon>Blastocladiales</taxon>
        <taxon>Blastocladiaceae</taxon>
        <taxon>Allomyces</taxon>
    </lineage>
</organism>
<evidence type="ECO:0000256" key="1">
    <source>
        <dbReference type="SAM" id="MobiDB-lite"/>
    </source>
</evidence>
<dbReference type="Proteomes" id="UP000054350">
    <property type="component" value="Unassembled WGS sequence"/>
</dbReference>
<reference evidence="3 4" key="1">
    <citation type="submission" date="2009-11" db="EMBL/GenBank/DDBJ databases">
        <title>Annotation of Allomyces macrogynus ATCC 38327.</title>
        <authorList>
            <consortium name="The Broad Institute Genome Sequencing Platform"/>
            <person name="Russ C."/>
            <person name="Cuomo C."/>
            <person name="Burger G."/>
            <person name="Gray M.W."/>
            <person name="Holland P.W.H."/>
            <person name="King N."/>
            <person name="Lang F.B.F."/>
            <person name="Roger A.J."/>
            <person name="Ruiz-Trillo I."/>
            <person name="Young S.K."/>
            <person name="Zeng Q."/>
            <person name="Gargeya S."/>
            <person name="Fitzgerald M."/>
            <person name="Haas B."/>
            <person name="Abouelleil A."/>
            <person name="Alvarado L."/>
            <person name="Arachchi H.M."/>
            <person name="Berlin A."/>
            <person name="Chapman S.B."/>
            <person name="Gearin G."/>
            <person name="Goldberg J."/>
            <person name="Griggs A."/>
            <person name="Gujja S."/>
            <person name="Hansen M."/>
            <person name="Heiman D."/>
            <person name="Howarth C."/>
            <person name="Larimer J."/>
            <person name="Lui A."/>
            <person name="MacDonald P.J.P."/>
            <person name="McCowen C."/>
            <person name="Montmayeur A."/>
            <person name="Murphy C."/>
            <person name="Neiman D."/>
            <person name="Pearson M."/>
            <person name="Priest M."/>
            <person name="Roberts A."/>
            <person name="Saif S."/>
            <person name="Shea T."/>
            <person name="Sisk P."/>
            <person name="Stolte C."/>
            <person name="Sykes S."/>
            <person name="Wortman J."/>
            <person name="Nusbaum C."/>
            <person name="Birren B."/>
        </authorList>
    </citation>
    <scope>NUCLEOTIDE SEQUENCE [LARGE SCALE GENOMIC DNA]</scope>
    <source>
        <strain evidence="3 4">ATCC 38327</strain>
    </source>
</reference>
<dbReference type="SUPFAM" id="SSF56112">
    <property type="entry name" value="Protein kinase-like (PK-like)"/>
    <property type="match status" value="2"/>
</dbReference>
<name>A0A0L0RX24_ALLM3</name>
<dbReference type="OrthoDB" id="4062651at2759"/>